<evidence type="ECO:0000256" key="19">
    <source>
        <dbReference type="ARBA" id="ARBA00044770"/>
    </source>
</evidence>
<feature type="transmembrane region" description="Helical" evidence="21">
    <location>
        <begin position="122"/>
        <end position="142"/>
    </location>
</feature>
<evidence type="ECO:0000256" key="20">
    <source>
        <dbReference type="ARBA" id="ARBA00049902"/>
    </source>
</evidence>
<sequence>MKPTLTVPKTVPISRNFATFVDPWLFAATIALVLCGLVMVYSASATLGRENYQSQFHFLVRQVVAALIGGGLLLGSLWLGYSRLERPWVVYGLLGVTAGLLVLALCLPPVRGTHRFIRLPGVMFQPSELAKLALVLFLAFFLSRKDVLARRDPFRALLPVAVVGGLLMGLVFLGRDLGTILMMGGTAFAMLVVAGVPLRYPAVAGALCSPLLLYALLKEPYRRARLLAFLDPWKAPREEGFQIVQSLMAVGSGGVSGVGFAQSRQKLFYLPEAHTDFIFSVIAEEIGLIGSLMLITLFGVIAVRGLRAAYLAPDDFGKLLAVGVTVLLVGQALFNLSVVLSLVPAKGIPLPFISYGGSSLMMSLLAAGWLLSVSQRNLSARP</sequence>
<feature type="transmembrane region" description="Helical" evidence="21">
    <location>
        <begin position="24"/>
        <end position="47"/>
    </location>
</feature>
<keyword evidence="10 21" id="KW-1133">Transmembrane helix</keyword>
<dbReference type="Proteomes" id="UP000676506">
    <property type="component" value="Chromosome 1"/>
</dbReference>
<evidence type="ECO:0000256" key="21">
    <source>
        <dbReference type="SAM" id="Phobius"/>
    </source>
</evidence>
<keyword evidence="13" id="KW-0961">Cell wall biogenesis/degradation</keyword>
<evidence type="ECO:0000256" key="2">
    <source>
        <dbReference type="ARBA" id="ARBA00004752"/>
    </source>
</evidence>
<feature type="transmembrane region" description="Helical" evidence="21">
    <location>
        <begin position="352"/>
        <end position="371"/>
    </location>
</feature>
<dbReference type="EC" id="2.4.99.28" evidence="19"/>
<evidence type="ECO:0000256" key="9">
    <source>
        <dbReference type="ARBA" id="ARBA00022984"/>
    </source>
</evidence>
<evidence type="ECO:0000256" key="18">
    <source>
        <dbReference type="ARBA" id="ARBA00041418"/>
    </source>
</evidence>
<comment type="similarity">
    <text evidence="16">Belongs to the SEDS family. FtsW subfamily.</text>
</comment>
<keyword evidence="9" id="KW-0573">Peptidoglycan synthesis</keyword>
<keyword evidence="11 21" id="KW-0472">Membrane</keyword>
<dbReference type="RefSeq" id="WP_211429421.1">
    <property type="nucleotide sequence ID" value="NZ_CP072648.1"/>
</dbReference>
<comment type="catalytic activity">
    <reaction evidence="20">
        <text>[GlcNAc-(1-&gt;4)-Mur2Ac(oyl-L-Ala-gamma-D-Glu-L-Lys-D-Ala-D-Ala)](n)-di-trans,octa-cis-undecaprenyl diphosphate + beta-D-GlcNAc-(1-&gt;4)-Mur2Ac(oyl-L-Ala-gamma-D-Glu-L-Lys-D-Ala-D-Ala)-di-trans,octa-cis-undecaprenyl diphosphate = [GlcNAc-(1-&gt;4)-Mur2Ac(oyl-L-Ala-gamma-D-Glu-L-Lys-D-Ala-D-Ala)](n+1)-di-trans,octa-cis-undecaprenyl diphosphate + di-trans,octa-cis-undecaprenyl diphosphate + H(+)</text>
        <dbReference type="Rhea" id="RHEA:23708"/>
        <dbReference type="Rhea" id="RHEA-COMP:9602"/>
        <dbReference type="Rhea" id="RHEA-COMP:9603"/>
        <dbReference type="ChEBI" id="CHEBI:15378"/>
        <dbReference type="ChEBI" id="CHEBI:58405"/>
        <dbReference type="ChEBI" id="CHEBI:60033"/>
        <dbReference type="ChEBI" id="CHEBI:78435"/>
        <dbReference type="EC" id="2.4.99.28"/>
    </reaction>
</comment>
<evidence type="ECO:0000256" key="1">
    <source>
        <dbReference type="ARBA" id="ARBA00004651"/>
    </source>
</evidence>
<evidence type="ECO:0000256" key="7">
    <source>
        <dbReference type="ARBA" id="ARBA00022692"/>
    </source>
</evidence>
<evidence type="ECO:0000256" key="8">
    <source>
        <dbReference type="ARBA" id="ARBA00022960"/>
    </source>
</evidence>
<dbReference type="InterPro" id="IPR001182">
    <property type="entry name" value="FtsW/RodA"/>
</dbReference>
<name>A0ABX8BBX6_9BACT</name>
<proteinExistence type="inferred from homology"/>
<gene>
    <name evidence="22" type="primary">ftsW</name>
    <name evidence="22" type="ORF">J8C06_03585</name>
</gene>
<evidence type="ECO:0000256" key="3">
    <source>
        <dbReference type="ARBA" id="ARBA00022475"/>
    </source>
</evidence>
<dbReference type="Pfam" id="PF01098">
    <property type="entry name" value="FTSW_RODA_SPOVE"/>
    <property type="match status" value="1"/>
</dbReference>
<evidence type="ECO:0000256" key="13">
    <source>
        <dbReference type="ARBA" id="ARBA00023316"/>
    </source>
</evidence>
<evidence type="ECO:0000313" key="22">
    <source>
        <dbReference type="EMBL" id="QUW03531.1"/>
    </source>
</evidence>
<keyword evidence="4" id="KW-0132">Cell division</keyword>
<evidence type="ECO:0000313" key="23">
    <source>
        <dbReference type="Proteomes" id="UP000676506"/>
    </source>
</evidence>
<reference evidence="22 23" key="1">
    <citation type="submission" date="2021-03" db="EMBL/GenBank/DDBJ databases">
        <title>Genomic and phenotypic characterization of Chloracidobacterium isolates provides evidence for multiple species.</title>
        <authorList>
            <person name="Saini M.K."/>
            <person name="Costas A.M.G."/>
            <person name="Tank M."/>
            <person name="Bryant D.A."/>
        </authorList>
    </citation>
    <scope>NUCLEOTIDE SEQUENCE [LARGE SCALE GENOMIC DNA]</scope>
    <source>
        <strain evidence="22 23">BV2-C</strain>
    </source>
</reference>
<dbReference type="PANTHER" id="PTHR30474:SF2">
    <property type="entry name" value="PEPTIDOGLYCAN GLYCOSYLTRANSFERASE FTSW-RELATED"/>
    <property type="match status" value="1"/>
</dbReference>
<dbReference type="NCBIfam" id="TIGR02614">
    <property type="entry name" value="ftsW"/>
    <property type="match status" value="1"/>
</dbReference>
<evidence type="ECO:0000256" key="16">
    <source>
        <dbReference type="ARBA" id="ARBA00038053"/>
    </source>
</evidence>
<feature type="transmembrane region" description="Helical" evidence="21">
    <location>
        <begin position="88"/>
        <end position="110"/>
    </location>
</feature>
<evidence type="ECO:0000256" key="11">
    <source>
        <dbReference type="ARBA" id="ARBA00023136"/>
    </source>
</evidence>
<accession>A0ABX8BBX6</accession>
<keyword evidence="7 21" id="KW-0812">Transmembrane</keyword>
<evidence type="ECO:0000256" key="6">
    <source>
        <dbReference type="ARBA" id="ARBA00022679"/>
    </source>
</evidence>
<evidence type="ECO:0000256" key="10">
    <source>
        <dbReference type="ARBA" id="ARBA00022989"/>
    </source>
</evidence>
<feature type="transmembrane region" description="Helical" evidence="21">
    <location>
        <begin position="319"/>
        <end position="340"/>
    </location>
</feature>
<comment type="pathway">
    <text evidence="2">Cell wall biogenesis; peptidoglycan biosynthesis.</text>
</comment>
<dbReference type="PANTHER" id="PTHR30474">
    <property type="entry name" value="CELL CYCLE PROTEIN"/>
    <property type="match status" value="1"/>
</dbReference>
<keyword evidence="3" id="KW-1003">Cell membrane</keyword>
<keyword evidence="6" id="KW-0808">Transferase</keyword>
<keyword evidence="5" id="KW-0328">Glycosyltransferase</keyword>
<keyword evidence="12" id="KW-0131">Cell cycle</keyword>
<comment type="subcellular location">
    <subcellularLocation>
        <location evidence="1">Cell membrane</location>
        <topology evidence="1">Multi-pass membrane protein</topology>
    </subcellularLocation>
</comment>
<feature type="transmembrane region" description="Helical" evidence="21">
    <location>
        <begin position="241"/>
        <end position="261"/>
    </location>
</feature>
<feature type="transmembrane region" description="Helical" evidence="21">
    <location>
        <begin position="202"/>
        <end position="221"/>
    </location>
</feature>
<keyword evidence="23" id="KW-1185">Reference proteome</keyword>
<feature type="transmembrane region" description="Helical" evidence="21">
    <location>
        <begin position="59"/>
        <end position="82"/>
    </location>
</feature>
<keyword evidence="8" id="KW-0133">Cell shape</keyword>
<evidence type="ECO:0000256" key="5">
    <source>
        <dbReference type="ARBA" id="ARBA00022676"/>
    </source>
</evidence>
<evidence type="ECO:0000256" key="4">
    <source>
        <dbReference type="ARBA" id="ARBA00022618"/>
    </source>
</evidence>
<evidence type="ECO:0000256" key="14">
    <source>
        <dbReference type="ARBA" id="ARBA00032370"/>
    </source>
</evidence>
<feature type="transmembrane region" description="Helical" evidence="21">
    <location>
        <begin position="154"/>
        <end position="173"/>
    </location>
</feature>
<dbReference type="InterPro" id="IPR013437">
    <property type="entry name" value="FtsW"/>
</dbReference>
<evidence type="ECO:0000256" key="17">
    <source>
        <dbReference type="ARBA" id="ARBA00041185"/>
    </source>
</evidence>
<dbReference type="EMBL" id="CP072648">
    <property type="protein sequence ID" value="QUW03531.1"/>
    <property type="molecule type" value="Genomic_DNA"/>
</dbReference>
<evidence type="ECO:0000256" key="15">
    <source>
        <dbReference type="ARBA" id="ARBA00033270"/>
    </source>
</evidence>
<feature type="transmembrane region" description="Helical" evidence="21">
    <location>
        <begin position="286"/>
        <end position="307"/>
    </location>
</feature>
<evidence type="ECO:0000256" key="12">
    <source>
        <dbReference type="ARBA" id="ARBA00023306"/>
    </source>
</evidence>
<organism evidence="22 23">
    <name type="scientific">Chloracidobacterium validum</name>
    <dbReference type="NCBI Taxonomy" id="2821543"/>
    <lineage>
        <taxon>Bacteria</taxon>
        <taxon>Pseudomonadati</taxon>
        <taxon>Acidobacteriota</taxon>
        <taxon>Terriglobia</taxon>
        <taxon>Terriglobales</taxon>
        <taxon>Acidobacteriaceae</taxon>
        <taxon>Chloracidobacterium</taxon>
    </lineage>
</organism>
<protein>
    <recommendedName>
        <fullName evidence="17">Probable peptidoglycan glycosyltransferase FtsW</fullName>
        <ecNumber evidence="19">2.4.99.28</ecNumber>
    </recommendedName>
    <alternativeName>
        <fullName evidence="18">Cell division protein FtsW</fullName>
    </alternativeName>
    <alternativeName>
        <fullName evidence="15">Cell wall polymerase</fullName>
    </alternativeName>
    <alternativeName>
        <fullName evidence="14">Peptidoglycan polymerase</fullName>
    </alternativeName>
</protein>